<evidence type="ECO:0000256" key="1">
    <source>
        <dbReference type="ARBA" id="ARBA00006890"/>
    </source>
</evidence>
<reference evidence="7 8" key="1">
    <citation type="submission" date="2017-08" db="EMBL/GenBank/DDBJ databases">
        <authorList>
            <person name="de Groot N.N."/>
        </authorList>
    </citation>
    <scope>NUCLEOTIDE SEQUENCE [LARGE SCALE GENOMIC DNA]</scope>
    <source>
        <strain evidence="7 8">JC228</strain>
    </source>
</reference>
<keyword evidence="3" id="KW-0808">Transferase</keyword>
<keyword evidence="4" id="KW-0548">Nucleotidyltransferase</keyword>
<dbReference type="InterPro" id="IPR005835">
    <property type="entry name" value="NTP_transferase_dom"/>
</dbReference>
<protein>
    <recommendedName>
        <fullName evidence="2">UTP--glucose-1-phosphate uridylyltransferase</fullName>
        <ecNumber evidence="2">2.7.7.9</ecNumber>
    </recommendedName>
</protein>
<dbReference type="Proteomes" id="UP000219546">
    <property type="component" value="Unassembled WGS sequence"/>
</dbReference>
<keyword evidence="8" id="KW-1185">Reference proteome</keyword>
<evidence type="ECO:0000256" key="4">
    <source>
        <dbReference type="ARBA" id="ARBA00022695"/>
    </source>
</evidence>
<evidence type="ECO:0000256" key="5">
    <source>
        <dbReference type="ARBA" id="ARBA00048128"/>
    </source>
</evidence>
<dbReference type="InterPro" id="IPR005771">
    <property type="entry name" value="GalU_uridylyltTrfase_bac/arc"/>
</dbReference>
<organism evidence="7 8">
    <name type="scientific">Bacillus oleivorans</name>
    <dbReference type="NCBI Taxonomy" id="1448271"/>
    <lineage>
        <taxon>Bacteria</taxon>
        <taxon>Bacillati</taxon>
        <taxon>Bacillota</taxon>
        <taxon>Bacilli</taxon>
        <taxon>Bacillales</taxon>
        <taxon>Bacillaceae</taxon>
        <taxon>Bacillus</taxon>
    </lineage>
</organism>
<dbReference type="InterPro" id="IPR029044">
    <property type="entry name" value="Nucleotide-diphossugar_trans"/>
</dbReference>
<dbReference type="Pfam" id="PF00483">
    <property type="entry name" value="NTP_transferase"/>
    <property type="match status" value="1"/>
</dbReference>
<evidence type="ECO:0000313" key="8">
    <source>
        <dbReference type="Proteomes" id="UP000219546"/>
    </source>
</evidence>
<dbReference type="RefSeq" id="WP_097156696.1">
    <property type="nucleotide sequence ID" value="NZ_JBEPMQ010000012.1"/>
</dbReference>
<proteinExistence type="inferred from homology"/>
<name>A0A285CIK8_9BACI</name>
<evidence type="ECO:0000313" key="7">
    <source>
        <dbReference type="EMBL" id="SNX66848.1"/>
    </source>
</evidence>
<evidence type="ECO:0000256" key="3">
    <source>
        <dbReference type="ARBA" id="ARBA00022679"/>
    </source>
</evidence>
<dbReference type="AlphaFoldDB" id="A0A285CIK8"/>
<evidence type="ECO:0000256" key="2">
    <source>
        <dbReference type="ARBA" id="ARBA00012415"/>
    </source>
</evidence>
<accession>A0A285CIK8</accession>
<feature type="domain" description="Nucleotidyl transferase" evidence="6">
    <location>
        <begin position="4"/>
        <end position="263"/>
    </location>
</feature>
<dbReference type="GO" id="GO:0006011">
    <property type="term" value="P:UDP-alpha-D-glucose metabolic process"/>
    <property type="evidence" value="ECO:0007669"/>
    <property type="project" value="InterPro"/>
</dbReference>
<dbReference type="CDD" id="cd02541">
    <property type="entry name" value="UGPase_prokaryotic"/>
    <property type="match status" value="1"/>
</dbReference>
<dbReference type="SUPFAM" id="SSF53448">
    <property type="entry name" value="Nucleotide-diphospho-sugar transferases"/>
    <property type="match status" value="1"/>
</dbReference>
<dbReference type="EC" id="2.7.7.9" evidence="2"/>
<dbReference type="OrthoDB" id="9803871at2"/>
<gene>
    <name evidence="7" type="ORF">SAMN05877753_101160</name>
</gene>
<dbReference type="PANTHER" id="PTHR43197">
    <property type="entry name" value="UTP--GLUCOSE-1-PHOSPHATE URIDYLYLTRANSFERASE"/>
    <property type="match status" value="1"/>
</dbReference>
<evidence type="ECO:0000259" key="6">
    <source>
        <dbReference type="Pfam" id="PF00483"/>
    </source>
</evidence>
<comment type="catalytic activity">
    <reaction evidence="5">
        <text>alpha-D-glucose 1-phosphate + UTP + H(+) = UDP-alpha-D-glucose + diphosphate</text>
        <dbReference type="Rhea" id="RHEA:19889"/>
        <dbReference type="ChEBI" id="CHEBI:15378"/>
        <dbReference type="ChEBI" id="CHEBI:33019"/>
        <dbReference type="ChEBI" id="CHEBI:46398"/>
        <dbReference type="ChEBI" id="CHEBI:58601"/>
        <dbReference type="ChEBI" id="CHEBI:58885"/>
        <dbReference type="EC" id="2.7.7.9"/>
    </reaction>
</comment>
<comment type="similarity">
    <text evidence="1">Belongs to the UDPGP type 2 family.</text>
</comment>
<dbReference type="EMBL" id="OAOP01000001">
    <property type="protein sequence ID" value="SNX66848.1"/>
    <property type="molecule type" value="Genomic_DNA"/>
</dbReference>
<dbReference type="GO" id="GO:0003983">
    <property type="term" value="F:UTP:glucose-1-phosphate uridylyltransferase activity"/>
    <property type="evidence" value="ECO:0007669"/>
    <property type="project" value="UniProtKB-EC"/>
</dbReference>
<dbReference type="Gene3D" id="3.90.550.10">
    <property type="entry name" value="Spore Coat Polysaccharide Biosynthesis Protein SpsA, Chain A"/>
    <property type="match status" value="1"/>
</dbReference>
<dbReference type="PANTHER" id="PTHR43197:SF1">
    <property type="entry name" value="UTP--GLUCOSE-1-PHOSPHATE URIDYLYLTRANSFERASE"/>
    <property type="match status" value="1"/>
</dbReference>
<sequence>MIKKAVIPAAGYGTRSLPITKVIPKEMFPIGEKPAIQYIVEEAIASGIQEILIIVSRAKNLIVDYFDHSLELEAFLERKNKDHLLKEMEIPNIQIHYTRQPYARGLGDAIRLGASFAHNEPFAVLLPDDIVIPQGLPALQQLISVFNETGSSVIGLKKVERELLKNYGVVKGQLIQPGRVKIESLVEKPLENPPSDLAVVGRYVFTPDIFKYLEKIKPGKDGEYQLTDAIQQLTEANDVFGRIIDGDRYDIGNTNEYIRLINYVHKPRK</sequence>